<dbReference type="EMBL" id="UHIV01000001">
    <property type="protein sequence ID" value="SUP52131.1"/>
    <property type="molecule type" value="Genomic_DNA"/>
</dbReference>
<protein>
    <submittedName>
        <fullName evidence="2">Uncharacterized protein</fullName>
    </submittedName>
</protein>
<evidence type="ECO:0000313" key="2">
    <source>
        <dbReference type="EMBL" id="SUP52131.1"/>
    </source>
</evidence>
<keyword evidence="1" id="KW-0472">Membrane</keyword>
<gene>
    <name evidence="2" type="ORF">NCTC13645_00001</name>
</gene>
<organism evidence="2 3">
    <name type="scientific">Weissella viridescens</name>
    <name type="common">Lactobacillus viridescens</name>
    <dbReference type="NCBI Taxonomy" id="1629"/>
    <lineage>
        <taxon>Bacteria</taxon>
        <taxon>Bacillati</taxon>
        <taxon>Bacillota</taxon>
        <taxon>Bacilli</taxon>
        <taxon>Lactobacillales</taxon>
        <taxon>Lactobacillaceae</taxon>
        <taxon>Weissella</taxon>
    </lineage>
</organism>
<name>A0A380NVY5_WEIVI</name>
<reference evidence="2 3" key="1">
    <citation type="submission" date="2018-06" db="EMBL/GenBank/DDBJ databases">
        <authorList>
            <consortium name="Pathogen Informatics"/>
            <person name="Doyle S."/>
        </authorList>
    </citation>
    <scope>NUCLEOTIDE SEQUENCE [LARGE SCALE GENOMIC DNA]</scope>
    <source>
        <strain evidence="2 3">NCTC13645</strain>
    </source>
</reference>
<sequence length="80" mass="8984">MVVLQPQHASTLVWALPISLAATVGIDFLLFLLLMNVSVHNVYLQFSYVFTNDNLYKQVGFPHSESPDQSLLTAPEAYRC</sequence>
<keyword evidence="1" id="KW-1133">Transmembrane helix</keyword>
<proteinExistence type="predicted"/>
<evidence type="ECO:0000313" key="3">
    <source>
        <dbReference type="Proteomes" id="UP000254621"/>
    </source>
</evidence>
<dbReference type="Proteomes" id="UP000254621">
    <property type="component" value="Unassembled WGS sequence"/>
</dbReference>
<evidence type="ECO:0000256" key="1">
    <source>
        <dbReference type="SAM" id="Phobius"/>
    </source>
</evidence>
<dbReference type="AlphaFoldDB" id="A0A380NVY5"/>
<keyword evidence="1" id="KW-0812">Transmembrane</keyword>
<accession>A0A380NVY5</accession>
<feature type="transmembrane region" description="Helical" evidence="1">
    <location>
        <begin position="12"/>
        <end position="34"/>
    </location>
</feature>